<comment type="caution">
    <text evidence="3">The sequence shown here is derived from an EMBL/GenBank/DDBJ whole genome shotgun (WGS) entry which is preliminary data.</text>
</comment>
<feature type="domain" description="VWFA" evidence="2">
    <location>
        <begin position="390"/>
        <end position="602"/>
    </location>
</feature>
<evidence type="ECO:0000313" key="3">
    <source>
        <dbReference type="EMBL" id="GBQ04679.1"/>
    </source>
</evidence>
<name>A0ABQ0NWD1_9PROT</name>
<sequence length="602" mass="67568">MSSQHEPFRKATFATLRALSGAQEGGEKPDFSALNNDELSPQAQTIIRSDVDAKALYQRYHNPELAPAIADREAQRVFDAVEHARCEVYGARHMAGVRANLLDRLTRHCTALRVDDMTKREDMPAPLALELLTRQTLDPTTYASLDHNAALQQWRQSLSPQAQQALKDMAHQQGDQKEFSQASQHFIEACGLHHTTAEQQENVQPPTGDNANPDPQKEESPSPEGDEEGEEGATDEESGELSQEGSQGGMSENPDSDEMEALPTSDDQGEEEAAGPSSSPTSSEGSEHEEPYHVFTQEFDEEIYASDLCDPEELEVLRDTLDEQLEQTQEFVSRLAHRLQRRLMAQQQRHWFFDQEEGILDSARLPRIISNPALPLSYKREGDTEFRDTVVTLLVDNSGSMRGRPIATAAICGDILARTLERCGVKVEVLGFTTRTWKGGQSRVKWLQEDRPPQPGRLNDLRHIIYKSADMPWRRARRNIGLMLREGLLKENIDGEALLWAWKRLKHRPEHRRILMVISDGAPVDDSTSTANSPDYLDQHLHRVIAQLESDKSAELLAIGIGHDVTRYYQDSVTIGSAEDLGDTMVSQLTTLLSSYAHARRR</sequence>
<dbReference type="Pfam" id="PF11775">
    <property type="entry name" value="CobT_C"/>
    <property type="match status" value="1"/>
</dbReference>
<dbReference type="SMART" id="SM00327">
    <property type="entry name" value="VWA"/>
    <property type="match status" value="1"/>
</dbReference>
<feature type="region of interest" description="Disordered" evidence="1">
    <location>
        <begin position="162"/>
        <end position="181"/>
    </location>
</feature>
<feature type="compositionally biased region" description="Acidic residues" evidence="1">
    <location>
        <begin position="224"/>
        <end position="239"/>
    </location>
</feature>
<dbReference type="Gene3D" id="3.40.50.410">
    <property type="entry name" value="von Willebrand factor, type A domain"/>
    <property type="match status" value="1"/>
</dbReference>
<dbReference type="SUPFAM" id="SSF53300">
    <property type="entry name" value="vWA-like"/>
    <property type="match status" value="1"/>
</dbReference>
<dbReference type="EMBL" id="BAQD01000001">
    <property type="protein sequence ID" value="GBQ04679.1"/>
    <property type="molecule type" value="Genomic_DNA"/>
</dbReference>
<dbReference type="InterPro" id="IPR006538">
    <property type="entry name" value="CobT"/>
</dbReference>
<accession>A0ABQ0NWD1</accession>
<evidence type="ECO:0000259" key="2">
    <source>
        <dbReference type="PROSITE" id="PS50234"/>
    </source>
</evidence>
<proteinExistence type="predicted"/>
<dbReference type="PANTHER" id="PTHR41248">
    <property type="entry name" value="NORD PROTEIN"/>
    <property type="match status" value="1"/>
</dbReference>
<keyword evidence="4" id="KW-1185">Reference proteome</keyword>
<protein>
    <submittedName>
        <fullName evidence="3">Cobalamin biosynthesis protein CobT</fullName>
    </submittedName>
</protein>
<dbReference type="InterPro" id="IPR002035">
    <property type="entry name" value="VWF_A"/>
</dbReference>
<evidence type="ECO:0000313" key="4">
    <source>
        <dbReference type="Proteomes" id="UP001062901"/>
    </source>
</evidence>
<dbReference type="InterPro" id="IPR025861">
    <property type="entry name" value="CobT_VWA_dom"/>
</dbReference>
<feature type="compositionally biased region" description="Low complexity" evidence="1">
    <location>
        <begin position="240"/>
        <end position="252"/>
    </location>
</feature>
<feature type="region of interest" description="Disordered" evidence="1">
    <location>
        <begin position="200"/>
        <end position="290"/>
    </location>
</feature>
<evidence type="ECO:0000256" key="1">
    <source>
        <dbReference type="SAM" id="MobiDB-lite"/>
    </source>
</evidence>
<dbReference type="RefSeq" id="WP_018979625.1">
    <property type="nucleotide sequence ID" value="NZ_BAQD01000001.1"/>
</dbReference>
<feature type="compositionally biased region" description="Basic and acidic residues" evidence="1">
    <location>
        <begin position="168"/>
        <end position="178"/>
    </location>
</feature>
<gene>
    <name evidence="3" type="ORF">AA15669_0088</name>
</gene>
<dbReference type="PANTHER" id="PTHR41248:SF1">
    <property type="entry name" value="NORD PROTEIN"/>
    <property type="match status" value="1"/>
</dbReference>
<dbReference type="CDD" id="cd01454">
    <property type="entry name" value="vWA_norD_type"/>
    <property type="match status" value="1"/>
</dbReference>
<dbReference type="PROSITE" id="PS50234">
    <property type="entry name" value="VWFA"/>
    <property type="match status" value="1"/>
</dbReference>
<dbReference type="PIRSF" id="PIRSF031715">
    <property type="entry name" value="Cob_chel_CobT"/>
    <property type="match status" value="1"/>
</dbReference>
<feature type="compositionally biased region" description="Polar residues" evidence="1">
    <location>
        <begin position="200"/>
        <end position="210"/>
    </location>
</feature>
<reference evidence="3" key="1">
    <citation type="submission" date="2013-04" db="EMBL/GenBank/DDBJ databases">
        <title>The genome sequencing project of 58 acetic acid bacteria.</title>
        <authorList>
            <person name="Okamoto-Kainuma A."/>
            <person name="Ishikawa M."/>
            <person name="Umino S."/>
            <person name="Koizumi Y."/>
            <person name="Shiwa Y."/>
            <person name="Yoshikawa H."/>
            <person name="Matsutani M."/>
            <person name="Matsushita K."/>
        </authorList>
    </citation>
    <scope>NUCLEOTIDE SEQUENCE</scope>
    <source>
        <strain evidence="3">DSM 15669</strain>
    </source>
</reference>
<feature type="compositionally biased region" description="Low complexity" evidence="1">
    <location>
        <begin position="274"/>
        <end position="284"/>
    </location>
</feature>
<dbReference type="Proteomes" id="UP001062901">
    <property type="component" value="Unassembled WGS sequence"/>
</dbReference>
<dbReference type="InterPro" id="IPR036465">
    <property type="entry name" value="vWFA_dom_sf"/>
</dbReference>
<dbReference type="Pfam" id="PF06213">
    <property type="entry name" value="CobT"/>
    <property type="match status" value="1"/>
</dbReference>
<organism evidence="3 4">
    <name type="scientific">Saccharibacter floricola DSM 15669</name>
    <dbReference type="NCBI Taxonomy" id="1123227"/>
    <lineage>
        <taxon>Bacteria</taxon>
        <taxon>Pseudomonadati</taxon>
        <taxon>Pseudomonadota</taxon>
        <taxon>Alphaproteobacteria</taxon>
        <taxon>Acetobacterales</taxon>
        <taxon>Acetobacteraceae</taxon>
        <taxon>Saccharibacter</taxon>
    </lineage>
</organism>
<dbReference type="InterPro" id="IPR051928">
    <property type="entry name" value="NorD/CobT"/>
</dbReference>